<dbReference type="SFLD" id="SFLDG00358">
    <property type="entry name" value="Main_(cytGST)"/>
    <property type="match status" value="2"/>
</dbReference>
<dbReference type="CDD" id="cd03053">
    <property type="entry name" value="GST_N_Phi"/>
    <property type="match status" value="1"/>
</dbReference>
<dbReference type="EnsemblPlants" id="OBART03G02800.1">
    <property type="protein sequence ID" value="OBART03G02800.1"/>
    <property type="gene ID" value="OBART03G02800"/>
</dbReference>
<dbReference type="SFLD" id="SFLDG01154">
    <property type="entry name" value="Main.5:_Phi-like"/>
    <property type="match status" value="2"/>
</dbReference>
<dbReference type="Pfam" id="PF00043">
    <property type="entry name" value="GST_C"/>
    <property type="match status" value="2"/>
</dbReference>
<evidence type="ECO:0000256" key="2">
    <source>
        <dbReference type="ARBA" id="ARBA00010128"/>
    </source>
</evidence>
<dbReference type="GO" id="GO:0043295">
    <property type="term" value="F:glutathione binding"/>
    <property type="evidence" value="ECO:0007669"/>
    <property type="project" value="TreeGrafter"/>
</dbReference>
<dbReference type="InterPro" id="IPR036282">
    <property type="entry name" value="Glutathione-S-Trfase_C_sf"/>
</dbReference>
<dbReference type="PROSITE" id="PS50405">
    <property type="entry name" value="GST_CTER"/>
    <property type="match status" value="2"/>
</dbReference>
<dbReference type="Pfam" id="PF25372">
    <property type="entry name" value="DUF7885"/>
    <property type="match status" value="1"/>
</dbReference>
<dbReference type="Gene3D" id="3.80.10.10">
    <property type="entry name" value="Ribonuclease Inhibitor"/>
    <property type="match status" value="3"/>
</dbReference>
<dbReference type="PANTHER" id="PTHR43900:SF88">
    <property type="entry name" value="GLUTATHIONE TRANSFERASE"/>
    <property type="match status" value="1"/>
</dbReference>
<protein>
    <recommendedName>
        <fullName evidence="3">glutathione transferase</fullName>
        <ecNumber evidence="3">2.5.1.18</ecNumber>
    </recommendedName>
</protein>
<dbReference type="InterPro" id="IPR057207">
    <property type="entry name" value="FBXL15_LRR"/>
</dbReference>
<dbReference type="PANTHER" id="PTHR43900">
    <property type="entry name" value="GLUTATHIONE S-TRANSFERASE RHO"/>
    <property type="match status" value="1"/>
</dbReference>
<dbReference type="Gramene" id="OBART03G02800.1">
    <property type="protein sequence ID" value="OBART03G02800.1"/>
    <property type="gene ID" value="OBART03G02800"/>
</dbReference>
<accession>A0A0D3FDH8</accession>
<dbReference type="FunFam" id="3.80.10.10:FF:000494">
    <property type="entry name" value="F-box/LRR-repeat protein 10 isoform A"/>
    <property type="match status" value="1"/>
</dbReference>
<dbReference type="SUPFAM" id="SSF52047">
    <property type="entry name" value="RNI-like"/>
    <property type="match status" value="2"/>
</dbReference>
<dbReference type="InterPro" id="IPR036249">
    <property type="entry name" value="Thioredoxin-like_sf"/>
</dbReference>
<dbReference type="InterPro" id="IPR034347">
    <property type="entry name" value="GST_Phi_C"/>
</dbReference>
<dbReference type="Gene3D" id="3.40.30.10">
    <property type="entry name" value="Glutaredoxin"/>
    <property type="match status" value="2"/>
</dbReference>
<dbReference type="eggNOG" id="KOG1947">
    <property type="taxonomic scope" value="Eukaryota"/>
</dbReference>
<evidence type="ECO:0000259" key="6">
    <source>
        <dbReference type="PROSITE" id="PS50404"/>
    </source>
</evidence>
<reference evidence="8" key="2">
    <citation type="submission" date="2015-03" db="UniProtKB">
        <authorList>
            <consortium name="EnsemblPlants"/>
        </authorList>
    </citation>
    <scope>IDENTIFICATION</scope>
</reference>
<dbReference type="STRING" id="65489.A0A0D3FDH8"/>
<dbReference type="FunFam" id="1.20.1050.10:FF:000004">
    <property type="entry name" value="Glutathione S-transferase F2"/>
    <property type="match status" value="2"/>
</dbReference>
<dbReference type="SUPFAM" id="SSF47616">
    <property type="entry name" value="GST C-terminal domain-like"/>
    <property type="match status" value="2"/>
</dbReference>
<dbReference type="GO" id="GO:0009635">
    <property type="term" value="P:response to herbicide"/>
    <property type="evidence" value="ECO:0007669"/>
    <property type="project" value="UniProtKB-ARBA"/>
</dbReference>
<comment type="catalytic activity">
    <reaction evidence="5">
        <text>RX + glutathione = an S-substituted glutathione + a halide anion + H(+)</text>
        <dbReference type="Rhea" id="RHEA:16437"/>
        <dbReference type="ChEBI" id="CHEBI:15378"/>
        <dbReference type="ChEBI" id="CHEBI:16042"/>
        <dbReference type="ChEBI" id="CHEBI:17792"/>
        <dbReference type="ChEBI" id="CHEBI:57925"/>
        <dbReference type="ChEBI" id="CHEBI:90779"/>
        <dbReference type="EC" id="2.5.1.18"/>
    </reaction>
</comment>
<keyword evidence="9" id="KW-1185">Reference proteome</keyword>
<dbReference type="Pfam" id="PF12937">
    <property type="entry name" value="F-box-like"/>
    <property type="match status" value="1"/>
</dbReference>
<dbReference type="FunFam" id="3.40.30.10:FF:000231">
    <property type="entry name" value="Glutathione S-transferase PARB"/>
    <property type="match status" value="1"/>
</dbReference>
<dbReference type="InterPro" id="IPR001810">
    <property type="entry name" value="F-box_dom"/>
</dbReference>
<dbReference type="SFLD" id="SFLDS00019">
    <property type="entry name" value="Glutathione_Transferase_(cytos"/>
    <property type="match status" value="2"/>
</dbReference>
<dbReference type="Pfam" id="PF02798">
    <property type="entry name" value="GST_N"/>
    <property type="match status" value="2"/>
</dbReference>
<feature type="domain" description="GST C-terminal" evidence="7">
    <location>
        <begin position="939"/>
        <end position="1068"/>
    </location>
</feature>
<dbReference type="SUPFAM" id="SSF81383">
    <property type="entry name" value="F-box domain"/>
    <property type="match status" value="1"/>
</dbReference>
<dbReference type="AlphaFoldDB" id="A0A0D3FDH8"/>
<evidence type="ECO:0000313" key="9">
    <source>
        <dbReference type="Proteomes" id="UP000026960"/>
    </source>
</evidence>
<keyword evidence="4" id="KW-0808">Transferase</keyword>
<comment type="similarity">
    <text evidence="2">Belongs to the GST superfamily. Phi family.</text>
</comment>
<dbReference type="InterPro" id="IPR036047">
    <property type="entry name" value="F-box-like_dom_sf"/>
</dbReference>
<feature type="domain" description="GST N-terminal" evidence="6">
    <location>
        <begin position="642"/>
        <end position="723"/>
    </location>
</feature>
<dbReference type="PaxDb" id="65489-OBART03G02800.1"/>
<dbReference type="FunFam" id="3.40.30.10:FF:000016">
    <property type="entry name" value="Glutathione S-transferase F2"/>
    <property type="match status" value="1"/>
</dbReference>
<evidence type="ECO:0000256" key="1">
    <source>
        <dbReference type="ARBA" id="ARBA00003701"/>
    </source>
</evidence>
<dbReference type="InterPro" id="IPR040079">
    <property type="entry name" value="Glutathione_S-Trfase"/>
</dbReference>
<evidence type="ECO:0000256" key="3">
    <source>
        <dbReference type="ARBA" id="ARBA00012452"/>
    </source>
</evidence>
<dbReference type="Proteomes" id="UP000026960">
    <property type="component" value="Chromosome 3"/>
</dbReference>
<feature type="domain" description="GST C-terminal" evidence="7">
    <location>
        <begin position="734"/>
        <end position="878"/>
    </location>
</feature>
<dbReference type="SUPFAM" id="SSF52833">
    <property type="entry name" value="Thioredoxin-like"/>
    <property type="match status" value="2"/>
</dbReference>
<dbReference type="HOGENOM" id="CLU_285194_0_0_1"/>
<organism evidence="8">
    <name type="scientific">Oryza barthii</name>
    <dbReference type="NCBI Taxonomy" id="65489"/>
    <lineage>
        <taxon>Eukaryota</taxon>
        <taxon>Viridiplantae</taxon>
        <taxon>Streptophyta</taxon>
        <taxon>Embryophyta</taxon>
        <taxon>Tracheophyta</taxon>
        <taxon>Spermatophyta</taxon>
        <taxon>Magnoliopsida</taxon>
        <taxon>Liliopsida</taxon>
        <taxon>Poales</taxon>
        <taxon>Poaceae</taxon>
        <taxon>BOP clade</taxon>
        <taxon>Oryzoideae</taxon>
        <taxon>Oryzeae</taxon>
        <taxon>Oryzinae</taxon>
        <taxon>Oryza</taxon>
    </lineage>
</organism>
<dbReference type="InterPro" id="IPR006553">
    <property type="entry name" value="Leu-rich_rpt_Cys-con_subtyp"/>
</dbReference>
<dbReference type="Gene3D" id="1.20.1050.10">
    <property type="match status" value="2"/>
</dbReference>
<comment type="function">
    <text evidence="1">Conjugation of reduced glutathione to a wide number of exogenous and endogenous hydrophobic electrophiles.</text>
</comment>
<dbReference type="InterPro" id="IPR032675">
    <property type="entry name" value="LRR_dom_sf"/>
</dbReference>
<name>A0A0D3FDH8_9ORYZ</name>
<dbReference type="GO" id="GO:0004364">
    <property type="term" value="F:glutathione transferase activity"/>
    <property type="evidence" value="ECO:0007669"/>
    <property type="project" value="UniProtKB-EC"/>
</dbReference>
<dbReference type="InterPro" id="IPR010987">
    <property type="entry name" value="Glutathione-S-Trfase_C-like"/>
</dbReference>
<reference evidence="8" key="1">
    <citation type="journal article" date="2009" name="Rice">
        <title>De Novo Next Generation Sequencing of Plant Genomes.</title>
        <authorList>
            <person name="Rounsley S."/>
            <person name="Marri P.R."/>
            <person name="Yu Y."/>
            <person name="He R."/>
            <person name="Sisneros N."/>
            <person name="Goicoechea J.L."/>
            <person name="Lee S.J."/>
            <person name="Angelova A."/>
            <person name="Kudrna D."/>
            <person name="Luo M."/>
            <person name="Affourtit J."/>
            <person name="Desany B."/>
            <person name="Knight J."/>
            <person name="Niazi F."/>
            <person name="Egholm M."/>
            <person name="Wing R.A."/>
        </authorList>
    </citation>
    <scope>NUCLEOTIDE SEQUENCE [LARGE SCALE GENOMIC DNA]</scope>
    <source>
        <strain evidence="8">cv. IRGC 105608</strain>
    </source>
</reference>
<dbReference type="CDD" id="cd03187">
    <property type="entry name" value="GST_C_Phi"/>
    <property type="match status" value="2"/>
</dbReference>
<dbReference type="GO" id="GO:0005737">
    <property type="term" value="C:cytoplasm"/>
    <property type="evidence" value="ECO:0007669"/>
    <property type="project" value="TreeGrafter"/>
</dbReference>
<dbReference type="EC" id="2.5.1.18" evidence="3"/>
<dbReference type="InterPro" id="IPR004046">
    <property type="entry name" value="GST_C"/>
</dbReference>
<evidence type="ECO:0000256" key="5">
    <source>
        <dbReference type="ARBA" id="ARBA00047960"/>
    </source>
</evidence>
<evidence type="ECO:0000313" key="8">
    <source>
        <dbReference type="EnsemblPlants" id="OBART03G02800.1"/>
    </source>
</evidence>
<feature type="domain" description="GST N-terminal" evidence="6">
    <location>
        <begin position="851"/>
        <end position="932"/>
    </location>
</feature>
<dbReference type="GO" id="GO:0006749">
    <property type="term" value="P:glutathione metabolic process"/>
    <property type="evidence" value="ECO:0007669"/>
    <property type="project" value="TreeGrafter"/>
</dbReference>
<dbReference type="InterPro" id="IPR004045">
    <property type="entry name" value="Glutathione_S-Trfase_N"/>
</dbReference>
<dbReference type="eggNOG" id="KOG0867">
    <property type="taxonomic scope" value="Eukaryota"/>
</dbReference>
<sequence length="1087" mass="121118">MYLVALQVIYPISSPPPPAMDSALPSAVLATILSRLDVRSLVAASAACRCLRSCASHALSFLPSFHLSEVALTHELLRPLMPPNPSLRSIRLDCARLEDAAIDCLARPDLHELMLLNCDNISGRLLCELGATCQELRVLSLNALAERRGLPISFSDLQQLLNGCSQLESLRLALDFSMFDDPNFSHVWASASEALTSLEIGYIPMTMLLELLTVAMESQRCMHHVKEPVFFPSLQKLCLTVDFITDHLIGSLSTALPSLTHLDLQDAPIIEPTTSSDLTNAGLQQINPNGKLKHISLMRSQEFLFTSFRRVNDLGILLMAEKCSSLESVCLGGFSRVTDTGFRAIIHSCSGLHKLRVSHGSQFTDLVFHDIIATSLCLTHVSLRWCNLLTDVGIERLSFNKDLNVLDLRDCRSLGDEAVRSLSCLPKLQILFLDGSDISDQALKYLGLGTCPLASLSLRGCRKLTNDCIPLLFAGSVKQSLQVLDLSRIPGITDDGIMLLARSRTPIIELRMRENPKIGDAAVMALASMLVDGGTHGSSLQLLDLYDCGAITPLAIRWFKKPYFPRLRWLGVMGSLNRVMVDALVRSRPFLHMACRGEELGTFNWDRSSDWYRHDDDDLDELEQWILNGEPVPEEGAAAMAAPVTVYGPMISPAVARVAACLLEKDVPFQVEPVDMSKGEHKSPSFLKLQPFGQVPAFKDSLTTVFESRAICRYICDQYADSGNKTLMGRKEDGAVGRAAIEKWIEAEGQSFNPPSLAMAFQLAFAPFMGRATDMAVVEQNEAKLVKVLDVYEQWLGENQYFAGDEFSLADLVHMPNTDLLVCKTNKAGLFTERKNLARWWDEVSARSSWKKVVELQNPASTDVARVLTCLFEKDLEFELVRIDTFKREHKLPEFIKLRDPNGQVTFKHGDKIIVDSRAICRYICTQFPEGNKTLYGTGSLERASIEQWLQAEAQNFSPPSSALVFHLAFAPHLNIPQDHAVIAENEKKLQQVLNVYDEILSKNEYLAGDEFTLADLSHLPNSHYIVSSERGRKLFTGRRNVARWYHEISSRETWKQVVKCIRRATQVNSLSPANPQAHCSITEEEN</sequence>
<dbReference type="SMART" id="SM00367">
    <property type="entry name" value="LRR_CC"/>
    <property type="match status" value="9"/>
</dbReference>
<evidence type="ECO:0000256" key="4">
    <source>
        <dbReference type="ARBA" id="ARBA00022679"/>
    </source>
</evidence>
<dbReference type="PROSITE" id="PS50404">
    <property type="entry name" value="GST_NTER"/>
    <property type="match status" value="2"/>
</dbReference>
<proteinExistence type="inferred from homology"/>
<evidence type="ECO:0000259" key="7">
    <source>
        <dbReference type="PROSITE" id="PS50405"/>
    </source>
</evidence>